<dbReference type="AlphaFoldDB" id="A0A2T7PNQ4"/>
<evidence type="ECO:0000313" key="3">
    <source>
        <dbReference type="Proteomes" id="UP000245119"/>
    </source>
</evidence>
<proteinExistence type="predicted"/>
<protein>
    <recommendedName>
        <fullName evidence="4">Beta-lactamase-related domain-containing protein</fullName>
    </recommendedName>
</protein>
<accession>A0A2T7PNQ4</accession>
<evidence type="ECO:0008006" key="4">
    <source>
        <dbReference type="Google" id="ProtNLM"/>
    </source>
</evidence>
<dbReference type="Gene3D" id="3.40.710.10">
    <property type="entry name" value="DD-peptidase/beta-lactamase superfamily"/>
    <property type="match status" value="1"/>
</dbReference>
<gene>
    <name evidence="2" type="ORF">C0Q70_06332</name>
</gene>
<name>A0A2T7PNQ4_POMCA</name>
<sequence length="84" mass="8981">MSTVLTLLCLCSLTLWTTADGKVLTPQLTSRIEAFVENLLQCRGVVGLSLAVVKGNETWTRGFGMADKASGRPSLPPRCSLSDP</sequence>
<comment type="caution">
    <text evidence="2">The sequence shown here is derived from an EMBL/GenBank/DDBJ whole genome shotgun (WGS) entry which is preliminary data.</text>
</comment>
<dbReference type="Proteomes" id="UP000245119">
    <property type="component" value="Linkage Group LG3"/>
</dbReference>
<reference evidence="2 3" key="1">
    <citation type="submission" date="2018-04" db="EMBL/GenBank/DDBJ databases">
        <title>The genome of golden apple snail Pomacea canaliculata provides insight into stress tolerance and invasive adaptation.</title>
        <authorList>
            <person name="Liu C."/>
            <person name="Liu B."/>
            <person name="Ren Y."/>
            <person name="Zhang Y."/>
            <person name="Wang H."/>
            <person name="Li S."/>
            <person name="Jiang F."/>
            <person name="Yin L."/>
            <person name="Zhang G."/>
            <person name="Qian W."/>
            <person name="Fan W."/>
        </authorList>
    </citation>
    <scope>NUCLEOTIDE SEQUENCE [LARGE SCALE GENOMIC DNA]</scope>
    <source>
        <strain evidence="2">SZHN2017</strain>
        <tissue evidence="2">Muscle</tissue>
    </source>
</reference>
<evidence type="ECO:0000313" key="2">
    <source>
        <dbReference type="EMBL" id="PVD35051.1"/>
    </source>
</evidence>
<keyword evidence="3" id="KW-1185">Reference proteome</keyword>
<organism evidence="2 3">
    <name type="scientific">Pomacea canaliculata</name>
    <name type="common">Golden apple snail</name>
    <dbReference type="NCBI Taxonomy" id="400727"/>
    <lineage>
        <taxon>Eukaryota</taxon>
        <taxon>Metazoa</taxon>
        <taxon>Spiralia</taxon>
        <taxon>Lophotrochozoa</taxon>
        <taxon>Mollusca</taxon>
        <taxon>Gastropoda</taxon>
        <taxon>Caenogastropoda</taxon>
        <taxon>Architaenioglossa</taxon>
        <taxon>Ampullarioidea</taxon>
        <taxon>Ampullariidae</taxon>
        <taxon>Pomacea</taxon>
    </lineage>
</organism>
<keyword evidence="1" id="KW-0732">Signal</keyword>
<dbReference type="InterPro" id="IPR012338">
    <property type="entry name" value="Beta-lactam/transpept-like"/>
</dbReference>
<dbReference type="SUPFAM" id="SSF56601">
    <property type="entry name" value="beta-lactamase/transpeptidase-like"/>
    <property type="match status" value="1"/>
</dbReference>
<dbReference type="OrthoDB" id="5946976at2759"/>
<evidence type="ECO:0000256" key="1">
    <source>
        <dbReference type="SAM" id="SignalP"/>
    </source>
</evidence>
<feature type="signal peptide" evidence="1">
    <location>
        <begin position="1"/>
        <end position="21"/>
    </location>
</feature>
<dbReference type="EMBL" id="PZQS01000003">
    <property type="protein sequence ID" value="PVD35051.1"/>
    <property type="molecule type" value="Genomic_DNA"/>
</dbReference>
<feature type="chain" id="PRO_5015507264" description="Beta-lactamase-related domain-containing protein" evidence="1">
    <location>
        <begin position="22"/>
        <end position="84"/>
    </location>
</feature>